<dbReference type="Pfam" id="PF01755">
    <property type="entry name" value="Glyco_transf_25"/>
    <property type="match status" value="1"/>
</dbReference>
<sequence>MIKVIVLSLKDSPRRAIITERLKKRGITDFEFYDAFDARAMEISDLEKLFDVKRFRDTYGREPARGEIGCTLSHLGIWKRISESDCENWMVLEDDAILMPWFGILFREGNYPSNLTILGHSKLSVWKGFLSNIKRIVIKPNLIASVRKFGYLLGEKSEYHWYGTVGFALPKVSAIKLDKELGTYPFFLADDFLIYSKYVTINHAHPYFVYEDFSGLESTIEHERVMNKKDS</sequence>
<dbReference type="InterPro" id="IPR002654">
    <property type="entry name" value="Glyco_trans_25"/>
</dbReference>
<keyword evidence="3" id="KW-1185">Reference proteome</keyword>
<organism evidence="2 3">
    <name type="scientific">Aliivibrio salmonicida (strain LFI1238)</name>
    <name type="common">Vibrio salmonicida (strain LFI1238)</name>
    <dbReference type="NCBI Taxonomy" id="316275"/>
    <lineage>
        <taxon>Bacteria</taxon>
        <taxon>Pseudomonadati</taxon>
        <taxon>Pseudomonadota</taxon>
        <taxon>Gammaproteobacteria</taxon>
        <taxon>Vibrionales</taxon>
        <taxon>Vibrionaceae</taxon>
        <taxon>Aliivibrio</taxon>
    </lineage>
</organism>
<evidence type="ECO:0000313" key="2">
    <source>
        <dbReference type="EMBL" id="CAQ80725.1"/>
    </source>
</evidence>
<protein>
    <submittedName>
        <fullName evidence="2">Glycosyltransferase</fullName>
    </submittedName>
</protein>
<dbReference type="eggNOG" id="COG3306">
    <property type="taxonomic scope" value="Bacteria"/>
</dbReference>
<dbReference type="HOGENOM" id="CLU_071269_5_1_6"/>
<evidence type="ECO:0000259" key="1">
    <source>
        <dbReference type="Pfam" id="PF01755"/>
    </source>
</evidence>
<dbReference type="GO" id="GO:0016740">
    <property type="term" value="F:transferase activity"/>
    <property type="evidence" value="ECO:0007669"/>
    <property type="project" value="UniProtKB-KW"/>
</dbReference>
<accession>B6EHE6</accession>
<feature type="domain" description="Glycosyl transferase family 25" evidence="1">
    <location>
        <begin position="1"/>
        <end position="109"/>
    </location>
</feature>
<name>B6EHE6_ALISL</name>
<dbReference type="RefSeq" id="WP_012551430.1">
    <property type="nucleotide sequence ID" value="NC_011312.1"/>
</dbReference>
<dbReference type="EMBL" id="FM178379">
    <property type="protein sequence ID" value="CAQ80725.1"/>
    <property type="molecule type" value="Genomic_DNA"/>
</dbReference>
<dbReference type="CAZy" id="GT25">
    <property type="family name" value="Glycosyltransferase Family 25"/>
</dbReference>
<evidence type="ECO:0000313" key="3">
    <source>
        <dbReference type="Proteomes" id="UP000001730"/>
    </source>
</evidence>
<dbReference type="KEGG" id="vsa:VSAL_I3041"/>
<dbReference type="CDD" id="cd06532">
    <property type="entry name" value="Glyco_transf_25"/>
    <property type="match status" value="1"/>
</dbReference>
<reference evidence="2 3" key="1">
    <citation type="journal article" date="2008" name="BMC Genomics">
        <title>The genome sequence of the fish pathogen Aliivibrio salmonicida strain LFI1238 shows extensive evidence of gene decay.</title>
        <authorList>
            <person name="Hjerde E."/>
            <person name="Lorentzen M.S."/>
            <person name="Holden M.T."/>
            <person name="Seeger K."/>
            <person name="Paulsen S."/>
            <person name="Bason N."/>
            <person name="Churcher C."/>
            <person name="Harris D."/>
            <person name="Norbertczak H."/>
            <person name="Quail M.A."/>
            <person name="Sanders S."/>
            <person name="Thurston S."/>
            <person name="Parkhill J."/>
            <person name="Willassen N.P."/>
            <person name="Thomson N.R."/>
        </authorList>
    </citation>
    <scope>NUCLEOTIDE SEQUENCE [LARGE SCALE GENOMIC DNA]</scope>
    <source>
        <strain evidence="2 3">LFI1238</strain>
    </source>
</reference>
<gene>
    <name evidence="2" type="ordered locus">VSAL_I3041</name>
</gene>
<dbReference type="Proteomes" id="UP000001730">
    <property type="component" value="Chromosome 1"/>
</dbReference>
<proteinExistence type="predicted"/>
<dbReference type="AlphaFoldDB" id="B6EHE6"/>